<keyword evidence="1" id="KW-1133">Transmembrane helix</keyword>
<evidence type="ECO:0000313" key="2">
    <source>
        <dbReference type="EMBL" id="JAE26035.1"/>
    </source>
</evidence>
<sequence>MPYIPRRSIFEELDTNSSINLVSLLIVVFLSELAKWFHAFFLLFFYHILFYAKGS</sequence>
<keyword evidence="1" id="KW-0812">Transmembrane</keyword>
<name>A0A0A9GLP9_ARUDO</name>
<evidence type="ECO:0000256" key="1">
    <source>
        <dbReference type="SAM" id="Phobius"/>
    </source>
</evidence>
<reference evidence="2" key="1">
    <citation type="submission" date="2014-09" db="EMBL/GenBank/DDBJ databases">
        <authorList>
            <person name="Magalhaes I.L.F."/>
            <person name="Oliveira U."/>
            <person name="Santos F.R."/>
            <person name="Vidigal T.H.D.A."/>
            <person name="Brescovit A.D."/>
            <person name="Santos A.J."/>
        </authorList>
    </citation>
    <scope>NUCLEOTIDE SEQUENCE</scope>
    <source>
        <tissue evidence="2">Shoot tissue taken approximately 20 cm above the soil surface</tissue>
    </source>
</reference>
<dbReference type="EMBL" id="GBRH01171861">
    <property type="protein sequence ID" value="JAE26035.1"/>
    <property type="molecule type" value="Transcribed_RNA"/>
</dbReference>
<proteinExistence type="predicted"/>
<organism evidence="2">
    <name type="scientific">Arundo donax</name>
    <name type="common">Giant reed</name>
    <name type="synonym">Donax arundinaceus</name>
    <dbReference type="NCBI Taxonomy" id="35708"/>
    <lineage>
        <taxon>Eukaryota</taxon>
        <taxon>Viridiplantae</taxon>
        <taxon>Streptophyta</taxon>
        <taxon>Embryophyta</taxon>
        <taxon>Tracheophyta</taxon>
        <taxon>Spermatophyta</taxon>
        <taxon>Magnoliopsida</taxon>
        <taxon>Liliopsida</taxon>
        <taxon>Poales</taxon>
        <taxon>Poaceae</taxon>
        <taxon>PACMAD clade</taxon>
        <taxon>Arundinoideae</taxon>
        <taxon>Arundineae</taxon>
        <taxon>Arundo</taxon>
    </lineage>
</organism>
<reference evidence="2" key="2">
    <citation type="journal article" date="2015" name="Data Brief">
        <title>Shoot transcriptome of the giant reed, Arundo donax.</title>
        <authorList>
            <person name="Barrero R.A."/>
            <person name="Guerrero F.D."/>
            <person name="Moolhuijzen P."/>
            <person name="Goolsby J.A."/>
            <person name="Tidwell J."/>
            <person name="Bellgard S.E."/>
            <person name="Bellgard M.I."/>
        </authorList>
    </citation>
    <scope>NUCLEOTIDE SEQUENCE</scope>
    <source>
        <tissue evidence="2">Shoot tissue taken approximately 20 cm above the soil surface</tissue>
    </source>
</reference>
<accession>A0A0A9GLP9</accession>
<dbReference type="AlphaFoldDB" id="A0A0A9GLP9"/>
<protein>
    <submittedName>
        <fullName evidence="2">Uncharacterized protein</fullName>
    </submittedName>
</protein>
<feature type="transmembrane region" description="Helical" evidence="1">
    <location>
        <begin position="21"/>
        <end position="49"/>
    </location>
</feature>
<keyword evidence="1" id="KW-0472">Membrane</keyword>